<evidence type="ECO:0000313" key="2">
    <source>
        <dbReference type="EMBL" id="KAK5608116.1"/>
    </source>
</evidence>
<dbReference type="AlphaFoldDB" id="A0AAV9RGM7"/>
<comment type="caution">
    <text evidence="2">The sequence shown here is derived from an EMBL/GenBank/DDBJ whole genome shotgun (WGS) entry which is preliminary data.</text>
</comment>
<protein>
    <submittedName>
        <fullName evidence="2">Uncharacterized protein</fullName>
    </submittedName>
</protein>
<dbReference type="EMBL" id="JAHHUM010001851">
    <property type="protein sequence ID" value="KAK5608116.1"/>
    <property type="molecule type" value="Genomic_DNA"/>
</dbReference>
<dbReference type="Proteomes" id="UP001311232">
    <property type="component" value="Unassembled WGS sequence"/>
</dbReference>
<proteinExistence type="predicted"/>
<feature type="region of interest" description="Disordered" evidence="1">
    <location>
        <begin position="31"/>
        <end position="58"/>
    </location>
</feature>
<evidence type="ECO:0000256" key="1">
    <source>
        <dbReference type="SAM" id="MobiDB-lite"/>
    </source>
</evidence>
<feature type="non-terminal residue" evidence="2">
    <location>
        <position position="100"/>
    </location>
</feature>
<name>A0AAV9RGM7_9TELE</name>
<gene>
    <name evidence="2" type="ORF">CRENBAI_003969</name>
</gene>
<reference evidence="2 3" key="1">
    <citation type="submission" date="2021-06" db="EMBL/GenBank/DDBJ databases">
        <authorList>
            <person name="Palmer J.M."/>
        </authorList>
    </citation>
    <scope>NUCLEOTIDE SEQUENCE [LARGE SCALE GENOMIC DNA]</scope>
    <source>
        <strain evidence="2 3">MEX-2019</strain>
        <tissue evidence="2">Muscle</tissue>
    </source>
</reference>
<accession>A0AAV9RGM7</accession>
<organism evidence="2 3">
    <name type="scientific">Crenichthys baileyi</name>
    <name type="common">White River springfish</name>
    <dbReference type="NCBI Taxonomy" id="28760"/>
    <lineage>
        <taxon>Eukaryota</taxon>
        <taxon>Metazoa</taxon>
        <taxon>Chordata</taxon>
        <taxon>Craniata</taxon>
        <taxon>Vertebrata</taxon>
        <taxon>Euteleostomi</taxon>
        <taxon>Actinopterygii</taxon>
        <taxon>Neopterygii</taxon>
        <taxon>Teleostei</taxon>
        <taxon>Neoteleostei</taxon>
        <taxon>Acanthomorphata</taxon>
        <taxon>Ovalentaria</taxon>
        <taxon>Atherinomorphae</taxon>
        <taxon>Cyprinodontiformes</taxon>
        <taxon>Goodeidae</taxon>
        <taxon>Crenichthys</taxon>
    </lineage>
</organism>
<sequence>MMLLTWVYTSSCNTSTPRDLRQDPVCRLQLGLQHHHTRHPPPEAHPAQKSSLHLSGINSFLTDRQQQDGDESAYRQEGDRMIHWCSQNCLELNPIKTVEM</sequence>
<evidence type="ECO:0000313" key="3">
    <source>
        <dbReference type="Proteomes" id="UP001311232"/>
    </source>
</evidence>
<feature type="compositionally biased region" description="Polar residues" evidence="1">
    <location>
        <begin position="48"/>
        <end position="58"/>
    </location>
</feature>
<keyword evidence="3" id="KW-1185">Reference proteome</keyword>